<dbReference type="InterPro" id="IPR029063">
    <property type="entry name" value="SAM-dependent_MTases_sf"/>
</dbReference>
<dbReference type="Gene3D" id="3.40.50.150">
    <property type="entry name" value="Vaccinia Virus protein VP39"/>
    <property type="match status" value="1"/>
</dbReference>
<name>A0ABR7I7S8_9FIRM</name>
<dbReference type="Proteomes" id="UP000621540">
    <property type="component" value="Unassembled WGS sequence"/>
</dbReference>
<keyword evidence="2" id="KW-0808">Transferase</keyword>
<dbReference type="EMBL" id="JACOQH010000001">
    <property type="protein sequence ID" value="MBC5752854.1"/>
    <property type="molecule type" value="Genomic_DNA"/>
</dbReference>
<reference evidence="3 4" key="1">
    <citation type="submission" date="2020-08" db="EMBL/GenBank/DDBJ databases">
        <title>Genome public.</title>
        <authorList>
            <person name="Liu C."/>
            <person name="Sun Q."/>
        </authorList>
    </citation>
    <scope>NUCLEOTIDE SEQUENCE [LARGE SCALE GENOMIC DNA]</scope>
    <source>
        <strain evidence="3 4">BX0805</strain>
    </source>
</reference>
<organism evidence="3 4">
    <name type="scientific">Roseburia yibonii</name>
    <dbReference type="NCBI Taxonomy" id="2763063"/>
    <lineage>
        <taxon>Bacteria</taxon>
        <taxon>Bacillati</taxon>
        <taxon>Bacillota</taxon>
        <taxon>Clostridia</taxon>
        <taxon>Lachnospirales</taxon>
        <taxon>Lachnospiraceae</taxon>
        <taxon>Roseburia</taxon>
    </lineage>
</organism>
<keyword evidence="1 3" id="KW-0489">Methyltransferase</keyword>
<keyword evidence="4" id="KW-1185">Reference proteome</keyword>
<proteinExistence type="predicted"/>
<evidence type="ECO:0000313" key="3">
    <source>
        <dbReference type="EMBL" id="MBC5752854.1"/>
    </source>
</evidence>
<comment type="caution">
    <text evidence="3">The sequence shown here is derived from an EMBL/GenBank/DDBJ whole genome shotgun (WGS) entry which is preliminary data.</text>
</comment>
<dbReference type="GO" id="GO:0008168">
    <property type="term" value="F:methyltransferase activity"/>
    <property type="evidence" value="ECO:0007669"/>
    <property type="project" value="UniProtKB-KW"/>
</dbReference>
<dbReference type="Pfam" id="PF04072">
    <property type="entry name" value="LCM"/>
    <property type="match status" value="1"/>
</dbReference>
<sequence length="267" mass="30240">MEKKKSINLKGVPETMLQTLYARAKESKKPDHVIYDAKAIEIVEELDYDFTKADKDTAMASGVIARTIVLDQMVGKFLEKNPDAVVVNIACGLDTRCYRMAGRYKRWYNVDLSETMQVRERFLRENGPIYQIAGSAMDASYADAVKCDGEPVLAVIEGLTMYLSEQEVKQMFGILADRFAEVTVMAETMSPFVASHIKEKSIEGSQAKFSWGIKNGKELQKLLPQFENQRDVSLVEGMEQMMPVYRVIGKIPFVRNLSNKILVMKRV</sequence>
<dbReference type="PANTHER" id="PTHR43619:SF2">
    <property type="entry name" value="S-ADENOSYL-L-METHIONINE-DEPENDENT METHYLTRANSFERASES SUPERFAMILY PROTEIN"/>
    <property type="match status" value="1"/>
</dbReference>
<evidence type="ECO:0000313" key="4">
    <source>
        <dbReference type="Proteomes" id="UP000621540"/>
    </source>
</evidence>
<dbReference type="InterPro" id="IPR016874">
    <property type="entry name" value="TcmP-like"/>
</dbReference>
<dbReference type="GO" id="GO:0032259">
    <property type="term" value="P:methylation"/>
    <property type="evidence" value="ECO:0007669"/>
    <property type="project" value="UniProtKB-KW"/>
</dbReference>
<evidence type="ECO:0000256" key="2">
    <source>
        <dbReference type="ARBA" id="ARBA00022679"/>
    </source>
</evidence>
<dbReference type="RefSeq" id="WP_186981528.1">
    <property type="nucleotide sequence ID" value="NZ_JACOQH010000001.1"/>
</dbReference>
<dbReference type="PANTHER" id="PTHR43619">
    <property type="entry name" value="S-ADENOSYL-L-METHIONINE-DEPENDENT METHYLTRANSFERASE YKTD-RELATED"/>
    <property type="match status" value="1"/>
</dbReference>
<evidence type="ECO:0000256" key="1">
    <source>
        <dbReference type="ARBA" id="ARBA00022603"/>
    </source>
</evidence>
<dbReference type="SUPFAM" id="SSF53335">
    <property type="entry name" value="S-adenosyl-L-methionine-dependent methyltransferases"/>
    <property type="match status" value="1"/>
</dbReference>
<gene>
    <name evidence="3" type="ORF">H8Z76_02240</name>
</gene>
<dbReference type="InterPro" id="IPR007213">
    <property type="entry name" value="Ppm1/Ppm2/Tcmp"/>
</dbReference>
<dbReference type="PIRSF" id="PIRSF028177">
    <property type="entry name" value="Polyketide_synth_Omtfrase_TcmP"/>
    <property type="match status" value="1"/>
</dbReference>
<accession>A0ABR7I7S8</accession>
<protein>
    <submittedName>
        <fullName evidence="3">Class I SAM-dependent methyltransferase</fullName>
    </submittedName>
</protein>